<dbReference type="Pfam" id="PF14559">
    <property type="entry name" value="TPR_19"/>
    <property type="match status" value="1"/>
</dbReference>
<keyword evidence="1" id="KW-0677">Repeat</keyword>
<gene>
    <name evidence="4" type="ORF">QJ048_11405</name>
</gene>
<proteinExistence type="predicted"/>
<dbReference type="EMBL" id="JASBRG010000007">
    <property type="protein sequence ID" value="MDI3320385.1"/>
    <property type="molecule type" value="Genomic_DNA"/>
</dbReference>
<accession>A0ABT6RDC2</accession>
<dbReference type="Gene3D" id="1.25.40.10">
    <property type="entry name" value="Tetratricopeptide repeat domain"/>
    <property type="match status" value="2"/>
</dbReference>
<keyword evidence="2 3" id="KW-0802">TPR repeat</keyword>
<sequence>MPEADWNDYESHLVSDAKYGFWMDAYNNSPRERQRLVEALIEECNPGGAYVILAHMIDKGYFNNILTTNFDDFINETVAYFTSKRVRFFADDEISQFISIYGNKPNIIKLHGDYRYANIKNTSEETMRLSKSMEEKLRELLVNQDLIVIGYNGADYSIMNVLQQMKSPNCELLWCGLDENNVHWRVANLINNTSNSWFIKIKDFDDVISDFYYQFLEKSLGPVTRARKREDEFNRYIAEISKKVKENASATEINKLEKQEVVWDLINKTNKETDEEKRFQLLSEILKHDPDFTDAYMHRGFIYVNNKMDYDNAIKDFTEAINRDDKNSSAYRGRGWAYTDRGDYDLAIKDLDTSINLMEASANMSNIDKSVFYNTRGYYFLQTSRYPEAIVDLEKAIQLDPTYEYPYKHLAEVYYAQGKYEQALEAANKAIEFDRSYVSAYKIRSKIHMAMVHADLAAADDNTIKELEKNKVT</sequence>
<dbReference type="Pfam" id="PF13432">
    <property type="entry name" value="TPR_16"/>
    <property type="match status" value="1"/>
</dbReference>
<dbReference type="SUPFAM" id="SSF52467">
    <property type="entry name" value="DHS-like NAD/FAD-binding domain"/>
    <property type="match status" value="1"/>
</dbReference>
<comment type="caution">
    <text evidence="4">The sequence shown here is derived from an EMBL/GenBank/DDBJ whole genome shotgun (WGS) entry which is preliminary data.</text>
</comment>
<dbReference type="Gene3D" id="3.40.50.1220">
    <property type="entry name" value="TPP-binding domain"/>
    <property type="match status" value="1"/>
</dbReference>
<dbReference type="InterPro" id="IPR050498">
    <property type="entry name" value="Ycf3"/>
</dbReference>
<evidence type="ECO:0000256" key="2">
    <source>
        <dbReference type="ARBA" id="ARBA00022803"/>
    </source>
</evidence>
<dbReference type="InterPro" id="IPR011990">
    <property type="entry name" value="TPR-like_helical_dom_sf"/>
</dbReference>
<dbReference type="PANTHER" id="PTHR44858">
    <property type="entry name" value="TETRATRICOPEPTIDE REPEAT PROTEIN 6"/>
    <property type="match status" value="1"/>
</dbReference>
<keyword evidence="5" id="KW-1185">Reference proteome</keyword>
<feature type="repeat" description="TPR" evidence="3">
    <location>
        <begin position="328"/>
        <end position="361"/>
    </location>
</feature>
<feature type="repeat" description="TPR" evidence="3">
    <location>
        <begin position="370"/>
        <end position="403"/>
    </location>
</feature>
<feature type="repeat" description="TPR" evidence="3">
    <location>
        <begin position="404"/>
        <end position="437"/>
    </location>
</feature>
<dbReference type="PROSITE" id="PS50005">
    <property type="entry name" value="TPR"/>
    <property type="match status" value="3"/>
</dbReference>
<name>A0ABT6RDC2_9BACT</name>
<dbReference type="Pfam" id="PF13289">
    <property type="entry name" value="SIR2_2"/>
    <property type="match status" value="1"/>
</dbReference>
<dbReference type="Proteomes" id="UP001226434">
    <property type="component" value="Unassembled WGS sequence"/>
</dbReference>
<evidence type="ECO:0000313" key="4">
    <source>
        <dbReference type="EMBL" id="MDI3320385.1"/>
    </source>
</evidence>
<evidence type="ECO:0000313" key="5">
    <source>
        <dbReference type="Proteomes" id="UP001226434"/>
    </source>
</evidence>
<dbReference type="InterPro" id="IPR029035">
    <property type="entry name" value="DHS-like_NAD/FAD-binding_dom"/>
</dbReference>
<organism evidence="4 5">
    <name type="scientific">Pinibacter soli</name>
    <dbReference type="NCBI Taxonomy" id="3044211"/>
    <lineage>
        <taxon>Bacteria</taxon>
        <taxon>Pseudomonadati</taxon>
        <taxon>Bacteroidota</taxon>
        <taxon>Chitinophagia</taxon>
        <taxon>Chitinophagales</taxon>
        <taxon>Chitinophagaceae</taxon>
        <taxon>Pinibacter</taxon>
    </lineage>
</organism>
<evidence type="ECO:0000256" key="1">
    <source>
        <dbReference type="ARBA" id="ARBA00022737"/>
    </source>
</evidence>
<reference evidence="4 5" key="1">
    <citation type="submission" date="2023-05" db="EMBL/GenBank/DDBJ databases">
        <title>Genome sequence of Pinibacter sp. MAH-24.</title>
        <authorList>
            <person name="Huq M.A."/>
        </authorList>
    </citation>
    <scope>NUCLEOTIDE SEQUENCE [LARGE SCALE GENOMIC DNA]</scope>
    <source>
        <strain evidence="4 5">MAH-24</strain>
    </source>
</reference>
<dbReference type="InterPro" id="IPR019734">
    <property type="entry name" value="TPR_rpt"/>
</dbReference>
<dbReference type="SMART" id="SM00028">
    <property type="entry name" value="TPR"/>
    <property type="match status" value="4"/>
</dbReference>
<dbReference type="SUPFAM" id="SSF48452">
    <property type="entry name" value="TPR-like"/>
    <property type="match status" value="1"/>
</dbReference>
<dbReference type="RefSeq" id="WP_282334482.1">
    <property type="nucleotide sequence ID" value="NZ_JASBRG010000007.1"/>
</dbReference>
<evidence type="ECO:0000256" key="3">
    <source>
        <dbReference type="PROSITE-ProRule" id="PRU00339"/>
    </source>
</evidence>
<protein>
    <submittedName>
        <fullName evidence="4">Tetratricopeptide repeat protein</fullName>
    </submittedName>
</protein>
<dbReference type="PANTHER" id="PTHR44858:SF1">
    <property type="entry name" value="UDP-N-ACETYLGLUCOSAMINE--PEPTIDE N-ACETYLGLUCOSAMINYLTRANSFERASE SPINDLY-RELATED"/>
    <property type="match status" value="1"/>
</dbReference>